<dbReference type="AlphaFoldDB" id="A0A1I2GUH3"/>
<name>A0A1I2GUH3_9BACT</name>
<protein>
    <recommendedName>
        <fullName evidence="3">S1/P1 Nuclease</fullName>
    </recommendedName>
</protein>
<proteinExistence type="predicted"/>
<organism evidence="1 2">
    <name type="scientific">Thermoflexibacter ruber</name>
    <dbReference type="NCBI Taxonomy" id="1003"/>
    <lineage>
        <taxon>Bacteria</taxon>
        <taxon>Pseudomonadati</taxon>
        <taxon>Bacteroidota</taxon>
        <taxon>Cytophagia</taxon>
        <taxon>Cytophagales</taxon>
        <taxon>Thermoflexibacteraceae</taxon>
        <taxon>Thermoflexibacter</taxon>
    </lineage>
</organism>
<evidence type="ECO:0000313" key="1">
    <source>
        <dbReference type="EMBL" id="SFF20709.1"/>
    </source>
</evidence>
<evidence type="ECO:0000313" key="2">
    <source>
        <dbReference type="Proteomes" id="UP000199513"/>
    </source>
</evidence>
<dbReference type="GO" id="GO:0016788">
    <property type="term" value="F:hydrolase activity, acting on ester bonds"/>
    <property type="evidence" value="ECO:0007669"/>
    <property type="project" value="InterPro"/>
</dbReference>
<dbReference type="STRING" id="1003.SAMN04488541_102020"/>
<accession>A0A1I2GUH3</accession>
<dbReference type="CDD" id="cd10981">
    <property type="entry name" value="ZnPC_S1P1"/>
    <property type="match status" value="1"/>
</dbReference>
<reference evidence="1 2" key="1">
    <citation type="submission" date="2016-10" db="EMBL/GenBank/DDBJ databases">
        <authorList>
            <person name="de Groot N.N."/>
        </authorList>
    </citation>
    <scope>NUCLEOTIDE SEQUENCE [LARGE SCALE GENOMIC DNA]</scope>
    <source>
        <strain>GEY</strain>
        <strain evidence="2">DSM 9560</strain>
    </source>
</reference>
<dbReference type="Gene3D" id="1.10.575.10">
    <property type="entry name" value="P1 Nuclease"/>
    <property type="match status" value="1"/>
</dbReference>
<dbReference type="EMBL" id="FONY01000020">
    <property type="protein sequence ID" value="SFF20709.1"/>
    <property type="molecule type" value="Genomic_DNA"/>
</dbReference>
<keyword evidence="2" id="KW-1185">Reference proteome</keyword>
<gene>
    <name evidence="1" type="ORF">SAMN04488541_102020</name>
</gene>
<evidence type="ECO:0008006" key="3">
    <source>
        <dbReference type="Google" id="ProtNLM"/>
    </source>
</evidence>
<dbReference type="InterPro" id="IPR008947">
    <property type="entry name" value="PLipase_C/P1_nuclease_dom_sf"/>
</dbReference>
<sequence length="349" mass="40947">MLGYYKKLAFLLIFNIISVSAWAWGFFGHQRINRMAVFTLPPEMFTFYKHHIRYITENAVNPDKRRYAVVGEAERHYIDIDVYGDSAIFKMPRRWEEAVAKYTEDTLRAYGIVPWHLSLMKFQLVNAFKERNAIKILRISADMGHYIGDANVPLHTTENYNGQKTGQYGIHGFWESRLPELFADDYNYFFEKAQYIKNVTERAWRAVTNAHLALDSVLRFEKELTKQFSEDKKFSFETRGNITVKVYSKEFSAAYHQSLAGQVERQMRTSIQMVGDFWYTAWIDAGQPNLDSLLSTDKEEIKRLEEEDNNLEPNPNIKTRSHDTGLIPDIKPTYYFGKNIFRRKEEGGF</sequence>
<dbReference type="Proteomes" id="UP000199513">
    <property type="component" value="Unassembled WGS sequence"/>
</dbReference>
<dbReference type="SUPFAM" id="SSF48537">
    <property type="entry name" value="Phospholipase C/P1 nuclease"/>
    <property type="match status" value="1"/>
</dbReference>